<dbReference type="EMBL" id="CAUYUJ010018861">
    <property type="protein sequence ID" value="CAK0886864.1"/>
    <property type="molecule type" value="Genomic_DNA"/>
</dbReference>
<sequence length="133" mass="14170">MVIAPLNASQPHEEGWKRSEELFQRGSPLRSKKSIKLNATWDMRMTLLEDGVTVGHWDVTGIHQATLMNPNLSAPLVSLKLDLTGSGTIEISSALAVFDEPYYAPVPLAKPVGNGSAAGNATNATNATNASLE</sequence>
<reference evidence="1" key="1">
    <citation type="submission" date="2023-10" db="EMBL/GenBank/DDBJ databases">
        <authorList>
            <person name="Chen Y."/>
            <person name="Shah S."/>
            <person name="Dougan E. K."/>
            <person name="Thang M."/>
            <person name="Chan C."/>
        </authorList>
    </citation>
    <scope>NUCLEOTIDE SEQUENCE [LARGE SCALE GENOMIC DNA]</scope>
</reference>
<dbReference type="InterPro" id="IPR029047">
    <property type="entry name" value="HSP70_peptide-bd_sf"/>
</dbReference>
<evidence type="ECO:0008006" key="3">
    <source>
        <dbReference type="Google" id="ProtNLM"/>
    </source>
</evidence>
<gene>
    <name evidence="1" type="ORF">PCOR1329_LOCUS68105</name>
</gene>
<proteinExistence type="predicted"/>
<organism evidence="1 2">
    <name type="scientific">Prorocentrum cordatum</name>
    <dbReference type="NCBI Taxonomy" id="2364126"/>
    <lineage>
        <taxon>Eukaryota</taxon>
        <taxon>Sar</taxon>
        <taxon>Alveolata</taxon>
        <taxon>Dinophyceae</taxon>
        <taxon>Prorocentrales</taxon>
        <taxon>Prorocentraceae</taxon>
        <taxon>Prorocentrum</taxon>
    </lineage>
</organism>
<dbReference type="Gene3D" id="2.60.34.10">
    <property type="entry name" value="Substrate Binding Domain Of DNAk, Chain A, domain 1"/>
    <property type="match status" value="1"/>
</dbReference>
<keyword evidence="2" id="KW-1185">Reference proteome</keyword>
<dbReference type="Proteomes" id="UP001189429">
    <property type="component" value="Unassembled WGS sequence"/>
</dbReference>
<accession>A0ABN9WK06</accession>
<evidence type="ECO:0000313" key="2">
    <source>
        <dbReference type="Proteomes" id="UP001189429"/>
    </source>
</evidence>
<comment type="caution">
    <text evidence="1">The sequence shown here is derived from an EMBL/GenBank/DDBJ whole genome shotgun (WGS) entry which is preliminary data.</text>
</comment>
<feature type="non-terminal residue" evidence="1">
    <location>
        <position position="133"/>
    </location>
</feature>
<protein>
    <recommendedName>
        <fullName evidence="3">Beta-galactosidase</fullName>
    </recommendedName>
</protein>
<evidence type="ECO:0000313" key="1">
    <source>
        <dbReference type="EMBL" id="CAK0886864.1"/>
    </source>
</evidence>
<name>A0ABN9WK06_9DINO</name>